<dbReference type="PANTHER" id="PTHR30486">
    <property type="entry name" value="TWITCHING MOTILITY PROTEIN PILT"/>
    <property type="match status" value="1"/>
</dbReference>
<accession>A0A644V8T2</accession>
<protein>
    <recommendedName>
        <fullName evidence="3">Bacterial type II secretion system protein E domain-containing protein</fullName>
    </recommendedName>
</protein>
<gene>
    <name evidence="4" type="ORF">SDC9_33197</name>
</gene>
<dbReference type="InterPro" id="IPR001482">
    <property type="entry name" value="T2SS/T4SS_dom"/>
</dbReference>
<comment type="similarity">
    <text evidence="1">Belongs to the GSP E family.</text>
</comment>
<dbReference type="CDD" id="cd01130">
    <property type="entry name" value="VirB11-like_ATPase"/>
    <property type="match status" value="1"/>
</dbReference>
<organism evidence="4">
    <name type="scientific">bioreactor metagenome</name>
    <dbReference type="NCBI Taxonomy" id="1076179"/>
    <lineage>
        <taxon>unclassified sequences</taxon>
        <taxon>metagenomes</taxon>
        <taxon>ecological metagenomes</taxon>
    </lineage>
</organism>
<evidence type="ECO:0000259" key="3">
    <source>
        <dbReference type="Pfam" id="PF00437"/>
    </source>
</evidence>
<sequence>MQSGAAGHFTGIVQMFGRKKKEETKEDEIETLPEYDFERDGSLVSPKLRKTDEVLEAYWIEPGLTRVTIIRTSEYENVYIAHEPGLTPFEADLLERLQPAVRDLLIQKDIDMSDMKEVLYESIDYLLDSYDLPITNATVYKLRYYLKRTFFGWGRVDILRGDHEIEDISCSGYDLPVYLYHRKYRDIKTSIFFTDPRELDSLVVLFAQKAGKHISLSNPIVDATLSDGSRIQLTYSTVVSTRGSSFTIRKFRKNPFSPIDLLVNNTFTIGEMVYLWMAVQYNYSVLIVGGTASGKTTTLNAISQFIPALSKVVSIEDTREIMLDHDNWIASLVPLSSGASNTVQRDITMFDLLKAAMRQRPEYILLGEVRGVEAQTLFQAMNSGHTTYSTLHGGDVAMAIHRLENEPLNVPKATIETLDIVLCQASMFRNKKQVRRCKEITEIVGLTDKGELEINTVYQYDYAKDTPSFSGSSRVYASISEKTGMNMTAMSEDLRKRTAVLQAMLDQDIRDYRDFARIVWLFLSRPKYVMANIGDLTQILPGKCKLHESLANRPIGRDQYPEMVDGPAESDAAYGTGSSVSDRGDASGRVCYIPEPPAEAERSVAEVPSSAEAPISVSGEQVSIADSAPVLEIAEHEIPLEPVYASVESESEIPLDQVPDEAGPEAAEPLTASSDEAEPEPASDEGEPEAAEPLPVFSDEPSPAPEPIADDGEPEAAEPSAASSSDEPALEPASDEGGPEAAEPLTASSDEVAPLPEPASDEAEPEAAEPSAASSSDEPAPEPASDEGEPEAEEPSPSSSDEPSPAPEPISDEGEHETAEPLAASSDEPSPAPEPVHDEVEPLPEPIADDGEPEPASPKTEAAEPEDYFFDIHAPLQSEEEIFGTAEPEPDPLFEVAADREITSFDLYADEQNAGSPPEKKNR</sequence>
<feature type="region of interest" description="Disordered" evidence="2">
    <location>
        <begin position="656"/>
        <end position="867"/>
    </location>
</feature>
<dbReference type="InterPro" id="IPR027417">
    <property type="entry name" value="P-loop_NTPase"/>
</dbReference>
<dbReference type="Gene3D" id="3.30.450.380">
    <property type="match status" value="1"/>
</dbReference>
<dbReference type="Gene3D" id="3.40.50.300">
    <property type="entry name" value="P-loop containing nucleotide triphosphate hydrolases"/>
    <property type="match status" value="1"/>
</dbReference>
<evidence type="ECO:0000256" key="2">
    <source>
        <dbReference type="SAM" id="MobiDB-lite"/>
    </source>
</evidence>
<comment type="caution">
    <text evidence="4">The sequence shown here is derived from an EMBL/GenBank/DDBJ whole genome shotgun (WGS) entry which is preliminary data.</text>
</comment>
<proteinExistence type="inferred from homology"/>
<feature type="compositionally biased region" description="Low complexity" evidence="2">
    <location>
        <begin position="820"/>
        <end position="829"/>
    </location>
</feature>
<dbReference type="GO" id="GO:0016887">
    <property type="term" value="F:ATP hydrolysis activity"/>
    <property type="evidence" value="ECO:0007669"/>
    <property type="project" value="InterPro"/>
</dbReference>
<feature type="compositionally biased region" description="Low complexity" evidence="2">
    <location>
        <begin position="768"/>
        <end position="778"/>
    </location>
</feature>
<feature type="compositionally biased region" description="Acidic residues" evidence="2">
    <location>
        <begin position="675"/>
        <end position="690"/>
    </location>
</feature>
<dbReference type="EMBL" id="VSSQ01000234">
    <property type="protein sequence ID" value="MPL87203.1"/>
    <property type="molecule type" value="Genomic_DNA"/>
</dbReference>
<feature type="compositionally biased region" description="Acidic residues" evidence="2">
    <location>
        <begin position="784"/>
        <end position="794"/>
    </location>
</feature>
<evidence type="ECO:0000313" key="4">
    <source>
        <dbReference type="EMBL" id="MPL87203.1"/>
    </source>
</evidence>
<feature type="domain" description="Bacterial type II secretion system protein E" evidence="3">
    <location>
        <begin position="222"/>
        <end position="424"/>
    </location>
</feature>
<dbReference type="AlphaFoldDB" id="A0A644V8T2"/>
<dbReference type="PANTHER" id="PTHR30486:SF6">
    <property type="entry name" value="TYPE IV PILUS RETRACTATION ATPASE PILT"/>
    <property type="match status" value="1"/>
</dbReference>
<evidence type="ECO:0000256" key="1">
    <source>
        <dbReference type="ARBA" id="ARBA00006611"/>
    </source>
</evidence>
<dbReference type="Pfam" id="PF00437">
    <property type="entry name" value="T2SSE"/>
    <property type="match status" value="1"/>
</dbReference>
<feature type="compositionally biased region" description="Low complexity" evidence="2">
    <location>
        <begin position="717"/>
        <end position="732"/>
    </location>
</feature>
<dbReference type="SUPFAM" id="SSF52540">
    <property type="entry name" value="P-loop containing nucleoside triphosphate hydrolases"/>
    <property type="match status" value="1"/>
</dbReference>
<name>A0A644V8T2_9ZZZZ</name>
<dbReference type="InterPro" id="IPR050921">
    <property type="entry name" value="T4SS_GSP_E_ATPase"/>
</dbReference>
<feature type="region of interest" description="Disordered" evidence="2">
    <location>
        <begin position="557"/>
        <end position="593"/>
    </location>
</feature>
<reference evidence="4" key="1">
    <citation type="submission" date="2019-08" db="EMBL/GenBank/DDBJ databases">
        <authorList>
            <person name="Kucharzyk K."/>
            <person name="Murdoch R.W."/>
            <person name="Higgins S."/>
            <person name="Loffler F."/>
        </authorList>
    </citation>
    <scope>NUCLEOTIDE SEQUENCE</scope>
</reference>